<dbReference type="RefSeq" id="WP_206657622.1">
    <property type="nucleotide sequence ID" value="NZ_CP071182.1"/>
</dbReference>
<name>A0A9X7Z7D3_9BACL</name>
<dbReference type="Proteomes" id="UP000663505">
    <property type="component" value="Chromosome"/>
</dbReference>
<accession>A0A9X7Z7D3</accession>
<sequence>MQFDFTSLLAQDARQPVTNHHLLVLTSYVDAEMADVLFRLQQYGNTIAVVNPTELVDGFTGDAFTADFIEQKERTVWQS</sequence>
<evidence type="ECO:0000313" key="1">
    <source>
        <dbReference type="EMBL" id="QSO48287.1"/>
    </source>
</evidence>
<proteinExistence type="predicted"/>
<protein>
    <submittedName>
        <fullName evidence="1">Uncharacterized protein</fullName>
    </submittedName>
</protein>
<evidence type="ECO:0000313" key="2">
    <source>
        <dbReference type="Proteomes" id="UP000663505"/>
    </source>
</evidence>
<dbReference type="AlphaFoldDB" id="A0A9X7Z7D3"/>
<dbReference type="EMBL" id="CP071182">
    <property type="protein sequence ID" value="QSO48287.1"/>
    <property type="molecule type" value="Genomic_DNA"/>
</dbReference>
<gene>
    <name evidence="1" type="ORF">JZ786_04650</name>
</gene>
<keyword evidence="2" id="KW-1185">Reference proteome</keyword>
<organism evidence="1 2">
    <name type="scientific">Alicyclobacillus mengziensis</name>
    <dbReference type="NCBI Taxonomy" id="2931921"/>
    <lineage>
        <taxon>Bacteria</taxon>
        <taxon>Bacillati</taxon>
        <taxon>Bacillota</taxon>
        <taxon>Bacilli</taxon>
        <taxon>Bacillales</taxon>
        <taxon>Alicyclobacillaceae</taxon>
        <taxon>Alicyclobacillus</taxon>
    </lineage>
</organism>
<reference evidence="1 2" key="1">
    <citation type="submission" date="2021-02" db="EMBL/GenBank/DDBJ databases">
        <title>Alicyclobacillus curvatus sp. nov. and Alicyclobacillus mengziensis sp. nov., two acidophilic bacteria isolated from acid mine drainage.</title>
        <authorList>
            <person name="Huang Y."/>
        </authorList>
    </citation>
    <scope>NUCLEOTIDE SEQUENCE [LARGE SCALE GENOMIC DNA]</scope>
    <source>
        <strain evidence="1 2">S30H14</strain>
    </source>
</reference>
<dbReference type="KEGG" id="afx:JZ786_04650"/>